<accession>A0ABU1ES40</accession>
<protein>
    <recommendedName>
        <fullName evidence="3">LAGLIDADG homing endonuclease</fullName>
    </recommendedName>
</protein>
<proteinExistence type="predicted"/>
<organism evidence="1 2">
    <name type="scientific">Christiangramia sediminicola</name>
    <dbReference type="NCBI Taxonomy" id="3073267"/>
    <lineage>
        <taxon>Bacteria</taxon>
        <taxon>Pseudomonadati</taxon>
        <taxon>Bacteroidota</taxon>
        <taxon>Flavobacteriia</taxon>
        <taxon>Flavobacteriales</taxon>
        <taxon>Flavobacteriaceae</taxon>
        <taxon>Christiangramia</taxon>
    </lineage>
</organism>
<dbReference type="RefSeq" id="WP_309562073.1">
    <property type="nucleotide sequence ID" value="NZ_JAVJIU010000004.1"/>
</dbReference>
<comment type="caution">
    <text evidence="1">The sequence shown here is derived from an EMBL/GenBank/DDBJ whole genome shotgun (WGS) entry which is preliminary data.</text>
</comment>
<name>A0ABU1ES40_9FLAO</name>
<evidence type="ECO:0008006" key="3">
    <source>
        <dbReference type="Google" id="ProtNLM"/>
    </source>
</evidence>
<dbReference type="EMBL" id="JAVJIU010000004">
    <property type="protein sequence ID" value="MDR5591206.1"/>
    <property type="molecule type" value="Genomic_DNA"/>
</dbReference>
<gene>
    <name evidence="1" type="ORF">RE431_11205</name>
</gene>
<keyword evidence="2" id="KW-1185">Reference proteome</keyword>
<evidence type="ECO:0000313" key="2">
    <source>
        <dbReference type="Proteomes" id="UP001257234"/>
    </source>
</evidence>
<sequence>METNGIKFHRHIYQKSKGRNSNISIFEKVNNNIHKSLLPERVTLQKPRNKRELSFCVEDPANWRFGSRVSELLETHLINIFEGNLLAKERKSPEPGTLMFCELASNEKILVIDIFPEFYTHNPFVFRLLLEKHEFLLRKKPGSK</sequence>
<reference evidence="2" key="1">
    <citation type="submission" date="2023-07" db="EMBL/GenBank/DDBJ databases">
        <title>Christiangramia sp. SM2212., a novel bacterium of the family Flavobacteriaceae isolated from the sea sediment.</title>
        <authorList>
            <person name="Wang J."/>
            <person name="Zhang X."/>
        </authorList>
    </citation>
    <scope>NUCLEOTIDE SEQUENCE [LARGE SCALE GENOMIC DNA]</scope>
    <source>
        <strain evidence="2">SM2212</strain>
    </source>
</reference>
<dbReference type="Proteomes" id="UP001257234">
    <property type="component" value="Unassembled WGS sequence"/>
</dbReference>
<evidence type="ECO:0000313" key="1">
    <source>
        <dbReference type="EMBL" id="MDR5591206.1"/>
    </source>
</evidence>